<name>A0ABW6Y336_9ACTN</name>
<proteinExistence type="predicted"/>
<accession>A0ABW6Y336</accession>
<organism evidence="2 3">
    <name type="scientific">Streptomyces flavochromogenes</name>
    <dbReference type="NCBI Taxonomy" id="68199"/>
    <lineage>
        <taxon>Bacteria</taxon>
        <taxon>Bacillati</taxon>
        <taxon>Actinomycetota</taxon>
        <taxon>Actinomycetes</taxon>
        <taxon>Kitasatosporales</taxon>
        <taxon>Streptomycetaceae</taxon>
        <taxon>Streptomyces</taxon>
    </lineage>
</organism>
<dbReference type="RefSeq" id="WP_388312057.1">
    <property type="nucleotide sequence ID" value="NZ_JBIBDZ010000019.1"/>
</dbReference>
<protein>
    <recommendedName>
        <fullName evidence="4">Transposase</fullName>
    </recommendedName>
</protein>
<dbReference type="EMBL" id="JBIBDZ010000019">
    <property type="protein sequence ID" value="MFF5924193.1"/>
    <property type="molecule type" value="Genomic_DNA"/>
</dbReference>
<evidence type="ECO:0000313" key="2">
    <source>
        <dbReference type="EMBL" id="MFF5924193.1"/>
    </source>
</evidence>
<keyword evidence="3" id="KW-1185">Reference proteome</keyword>
<evidence type="ECO:0000313" key="3">
    <source>
        <dbReference type="Proteomes" id="UP001602370"/>
    </source>
</evidence>
<reference evidence="2 3" key="1">
    <citation type="submission" date="2024-10" db="EMBL/GenBank/DDBJ databases">
        <title>The Natural Products Discovery Center: Release of the First 8490 Sequenced Strains for Exploring Actinobacteria Biosynthetic Diversity.</title>
        <authorList>
            <person name="Kalkreuter E."/>
            <person name="Kautsar S.A."/>
            <person name="Yang D."/>
            <person name="Bader C.D."/>
            <person name="Teijaro C.N."/>
            <person name="Fluegel L."/>
            <person name="Davis C.M."/>
            <person name="Simpson J.R."/>
            <person name="Lauterbach L."/>
            <person name="Steele A.D."/>
            <person name="Gui C."/>
            <person name="Meng S."/>
            <person name="Li G."/>
            <person name="Viehrig K."/>
            <person name="Ye F."/>
            <person name="Su P."/>
            <person name="Kiefer A.F."/>
            <person name="Nichols A."/>
            <person name="Cepeda A.J."/>
            <person name="Yan W."/>
            <person name="Fan B."/>
            <person name="Jiang Y."/>
            <person name="Adhikari A."/>
            <person name="Zheng C.-J."/>
            <person name="Schuster L."/>
            <person name="Cowan T.M."/>
            <person name="Smanski M.J."/>
            <person name="Chevrette M.G."/>
            <person name="De Carvalho L.P.S."/>
            <person name="Shen B."/>
        </authorList>
    </citation>
    <scope>NUCLEOTIDE SEQUENCE [LARGE SCALE GENOMIC DNA]</scope>
    <source>
        <strain evidence="2 3">NPDC012605</strain>
    </source>
</reference>
<feature type="compositionally biased region" description="Basic and acidic residues" evidence="1">
    <location>
        <begin position="64"/>
        <end position="81"/>
    </location>
</feature>
<gene>
    <name evidence="2" type="ORF">ACFY8C_38595</name>
</gene>
<dbReference type="Proteomes" id="UP001602370">
    <property type="component" value="Unassembled WGS sequence"/>
</dbReference>
<evidence type="ECO:0000256" key="1">
    <source>
        <dbReference type="SAM" id="MobiDB-lite"/>
    </source>
</evidence>
<sequence>MRHHPFPDDLVTAQEAWTRTYEELARPRPTGVTTLRRRLIRLSVQVCFHPFWTRQTHPSTSRGDLLHRVRAGQHDREETAA</sequence>
<feature type="region of interest" description="Disordered" evidence="1">
    <location>
        <begin position="55"/>
        <end position="81"/>
    </location>
</feature>
<evidence type="ECO:0008006" key="4">
    <source>
        <dbReference type="Google" id="ProtNLM"/>
    </source>
</evidence>
<comment type="caution">
    <text evidence="2">The sequence shown here is derived from an EMBL/GenBank/DDBJ whole genome shotgun (WGS) entry which is preliminary data.</text>
</comment>